<accession>A0A6A2XTH9</accession>
<dbReference type="SMART" id="SM00774">
    <property type="entry name" value="WRKY"/>
    <property type="match status" value="1"/>
</dbReference>
<dbReference type="InterPro" id="IPR036576">
    <property type="entry name" value="WRKY_dom_sf"/>
</dbReference>
<comment type="similarity">
    <text evidence="6">Belongs to the WRKY group III family.</text>
</comment>
<dbReference type="FunFam" id="2.20.25.80:FF:000009">
    <property type="entry name" value="WRKY transcription factor 53"/>
    <property type="match status" value="1"/>
</dbReference>
<dbReference type="GO" id="GO:0003700">
    <property type="term" value="F:DNA-binding transcription factor activity"/>
    <property type="evidence" value="ECO:0007669"/>
    <property type="project" value="InterPro"/>
</dbReference>
<reference evidence="9" key="1">
    <citation type="submission" date="2019-09" db="EMBL/GenBank/DDBJ databases">
        <title>Draft genome information of white flower Hibiscus syriacus.</title>
        <authorList>
            <person name="Kim Y.-M."/>
        </authorList>
    </citation>
    <scope>NUCLEOTIDE SEQUENCE [LARGE SCALE GENOMIC DNA]</scope>
    <source>
        <strain evidence="9">YM2019G1</strain>
    </source>
</reference>
<keyword evidence="4" id="KW-0804">Transcription</keyword>
<dbReference type="GO" id="GO:0010193">
    <property type="term" value="P:response to ozone"/>
    <property type="evidence" value="ECO:0007669"/>
    <property type="project" value="UniProtKB-ARBA"/>
</dbReference>
<evidence type="ECO:0000256" key="7">
    <source>
        <dbReference type="SAM" id="MobiDB-lite"/>
    </source>
</evidence>
<feature type="compositionally biased region" description="Basic and acidic residues" evidence="7">
    <location>
        <begin position="81"/>
        <end position="97"/>
    </location>
</feature>
<gene>
    <name evidence="9" type="ORF">F3Y22_tig00116996pilonHSYRG00374</name>
</gene>
<dbReference type="PANTHER" id="PTHR32096:SF36">
    <property type="entry name" value="WRKY TRANSCRIPTION FACTOR 41-RELATED"/>
    <property type="match status" value="1"/>
</dbReference>
<dbReference type="PANTHER" id="PTHR32096">
    <property type="entry name" value="WRKY TRANSCRIPTION FACTOR 30-RELATED-RELATED"/>
    <property type="match status" value="1"/>
</dbReference>
<feature type="region of interest" description="Disordered" evidence="7">
    <location>
        <begin position="66"/>
        <end position="97"/>
    </location>
</feature>
<proteinExistence type="inferred from homology"/>
<dbReference type="PROSITE" id="PS50811">
    <property type="entry name" value="WRKY"/>
    <property type="match status" value="1"/>
</dbReference>
<dbReference type="AlphaFoldDB" id="A0A6A2XTH9"/>
<evidence type="ECO:0000313" key="10">
    <source>
        <dbReference type="Proteomes" id="UP000436088"/>
    </source>
</evidence>
<evidence type="ECO:0000259" key="8">
    <source>
        <dbReference type="PROSITE" id="PS50811"/>
    </source>
</evidence>
<keyword evidence="2" id="KW-0805">Transcription regulation</keyword>
<evidence type="ECO:0000256" key="3">
    <source>
        <dbReference type="ARBA" id="ARBA00023125"/>
    </source>
</evidence>
<keyword evidence="10" id="KW-1185">Reference proteome</keyword>
<evidence type="ECO:0000256" key="1">
    <source>
        <dbReference type="ARBA" id="ARBA00004123"/>
    </source>
</evidence>
<protein>
    <recommendedName>
        <fullName evidence="8">WRKY domain-containing protein</fullName>
    </recommendedName>
</protein>
<comment type="caution">
    <text evidence="9">The sequence shown here is derived from an EMBL/GenBank/DDBJ whole genome shotgun (WGS) entry which is preliminary data.</text>
</comment>
<evidence type="ECO:0000256" key="6">
    <source>
        <dbReference type="ARBA" id="ARBA00060850"/>
    </source>
</evidence>
<dbReference type="GO" id="GO:0010150">
    <property type="term" value="P:leaf senescence"/>
    <property type="evidence" value="ECO:0007669"/>
    <property type="project" value="UniProtKB-ARBA"/>
</dbReference>
<keyword evidence="5" id="KW-0539">Nucleus</keyword>
<dbReference type="Pfam" id="PF03106">
    <property type="entry name" value="WRKY"/>
    <property type="match status" value="1"/>
</dbReference>
<dbReference type="GO" id="GO:0042542">
    <property type="term" value="P:response to hydrogen peroxide"/>
    <property type="evidence" value="ECO:0007669"/>
    <property type="project" value="UniProtKB-ARBA"/>
</dbReference>
<evidence type="ECO:0000256" key="2">
    <source>
        <dbReference type="ARBA" id="ARBA00023015"/>
    </source>
</evidence>
<dbReference type="Gene3D" id="2.20.25.80">
    <property type="entry name" value="WRKY domain"/>
    <property type="match status" value="1"/>
</dbReference>
<feature type="region of interest" description="Disordered" evidence="7">
    <location>
        <begin position="194"/>
        <end position="214"/>
    </location>
</feature>
<dbReference type="Proteomes" id="UP000436088">
    <property type="component" value="Unassembled WGS sequence"/>
</dbReference>
<sequence>MEHGWNWEQGTLVGELIQGLELAKQLRLQLDTSSSAQSTHLLVQKILSSYEKALQILKFNVGASATSGVPESPLSINGSPRSDDLDKDNQDSRDVSKKSSLMLKIGFCRKMLPRWTDQVRVTSESLLEGTHDDGHSWRKYGQKDILGAKYPRSYYRCTYRHSQDCWATKQVQRSDEDPTIFEVTYRGAHTCAHGNQMVPPPASPNKQEHKSTNLNNNNQQLQSLLSLRNGLRVDTEGLDNKEMALAPSFSFPSTPFELLKSENHSFSPSGVLDNNNILSSFSSPFMSPATSELNYFSASQSQTNNFGVILDTRNFESDLKGLISANTSATNSPIMDLDFSLDQVELDPNFQFDARGFSPNSFLRSK</sequence>
<dbReference type="InterPro" id="IPR003657">
    <property type="entry name" value="WRKY_dom"/>
</dbReference>
<dbReference type="GO" id="GO:0005634">
    <property type="term" value="C:nucleus"/>
    <property type="evidence" value="ECO:0007669"/>
    <property type="project" value="UniProtKB-SubCell"/>
</dbReference>
<feature type="domain" description="WRKY" evidence="8">
    <location>
        <begin position="126"/>
        <end position="189"/>
    </location>
</feature>
<evidence type="ECO:0000256" key="4">
    <source>
        <dbReference type="ARBA" id="ARBA00023163"/>
    </source>
</evidence>
<evidence type="ECO:0000313" key="9">
    <source>
        <dbReference type="EMBL" id="KAE8657284.1"/>
    </source>
</evidence>
<dbReference type="GO" id="GO:0009751">
    <property type="term" value="P:response to salicylic acid"/>
    <property type="evidence" value="ECO:0007669"/>
    <property type="project" value="UniProtKB-ARBA"/>
</dbReference>
<dbReference type="SUPFAM" id="SSF118290">
    <property type="entry name" value="WRKY DNA-binding domain"/>
    <property type="match status" value="1"/>
</dbReference>
<evidence type="ECO:0000256" key="5">
    <source>
        <dbReference type="ARBA" id="ARBA00023242"/>
    </source>
</evidence>
<name>A0A6A2XTH9_HIBSY</name>
<dbReference type="EMBL" id="VEPZ02001761">
    <property type="protein sequence ID" value="KAE8657284.1"/>
    <property type="molecule type" value="Genomic_DNA"/>
</dbReference>
<dbReference type="GO" id="GO:0000976">
    <property type="term" value="F:transcription cis-regulatory region binding"/>
    <property type="evidence" value="ECO:0007669"/>
    <property type="project" value="TreeGrafter"/>
</dbReference>
<comment type="subcellular location">
    <subcellularLocation>
        <location evidence="1">Nucleus</location>
    </subcellularLocation>
</comment>
<organism evidence="9 10">
    <name type="scientific">Hibiscus syriacus</name>
    <name type="common">Rose of Sharon</name>
    <dbReference type="NCBI Taxonomy" id="106335"/>
    <lineage>
        <taxon>Eukaryota</taxon>
        <taxon>Viridiplantae</taxon>
        <taxon>Streptophyta</taxon>
        <taxon>Embryophyta</taxon>
        <taxon>Tracheophyta</taxon>
        <taxon>Spermatophyta</taxon>
        <taxon>Magnoliopsida</taxon>
        <taxon>eudicotyledons</taxon>
        <taxon>Gunneridae</taxon>
        <taxon>Pentapetalae</taxon>
        <taxon>rosids</taxon>
        <taxon>malvids</taxon>
        <taxon>Malvales</taxon>
        <taxon>Malvaceae</taxon>
        <taxon>Malvoideae</taxon>
        <taxon>Hibiscus</taxon>
    </lineage>
</organism>
<keyword evidence="3" id="KW-0238">DNA-binding</keyword>
<dbReference type="InterPro" id="IPR044810">
    <property type="entry name" value="WRKY_plant"/>
</dbReference>
<feature type="compositionally biased region" description="Polar residues" evidence="7">
    <location>
        <begin position="66"/>
        <end position="80"/>
    </location>
</feature>